<evidence type="ECO:0000313" key="1">
    <source>
        <dbReference type="EMBL" id="GAA2164720.1"/>
    </source>
</evidence>
<organism evidence="1 2">
    <name type="scientific">Actinomadura napierensis</name>
    <dbReference type="NCBI Taxonomy" id="267854"/>
    <lineage>
        <taxon>Bacteria</taxon>
        <taxon>Bacillati</taxon>
        <taxon>Actinomycetota</taxon>
        <taxon>Actinomycetes</taxon>
        <taxon>Streptosporangiales</taxon>
        <taxon>Thermomonosporaceae</taxon>
        <taxon>Actinomadura</taxon>
    </lineage>
</organism>
<reference evidence="1 2" key="1">
    <citation type="journal article" date="2019" name="Int. J. Syst. Evol. Microbiol.">
        <title>The Global Catalogue of Microorganisms (GCM) 10K type strain sequencing project: providing services to taxonomists for standard genome sequencing and annotation.</title>
        <authorList>
            <consortium name="The Broad Institute Genomics Platform"/>
            <consortium name="The Broad Institute Genome Sequencing Center for Infectious Disease"/>
            <person name="Wu L."/>
            <person name="Ma J."/>
        </authorList>
    </citation>
    <scope>NUCLEOTIDE SEQUENCE [LARGE SCALE GENOMIC DNA]</scope>
    <source>
        <strain evidence="1 2">JCM 13850</strain>
    </source>
</reference>
<keyword evidence="2" id="KW-1185">Reference proteome</keyword>
<comment type="caution">
    <text evidence="1">The sequence shown here is derived from an EMBL/GenBank/DDBJ whole genome shotgun (WGS) entry which is preliminary data.</text>
</comment>
<name>A0ABN3AF13_9ACTN</name>
<sequence>MPHAPVPVSDPRRSSAGGFVPDKVAWFGVRENPGTVHHFRTGGGPVTRRAMPGAS</sequence>
<protein>
    <submittedName>
        <fullName evidence="1">Uncharacterized protein</fullName>
    </submittedName>
</protein>
<gene>
    <name evidence="1" type="ORF">GCM10009727_82570</name>
</gene>
<dbReference type="EMBL" id="BAAAMR010000121">
    <property type="protein sequence ID" value="GAA2164720.1"/>
    <property type="molecule type" value="Genomic_DNA"/>
</dbReference>
<accession>A0ABN3AF13</accession>
<proteinExistence type="predicted"/>
<evidence type="ECO:0000313" key="2">
    <source>
        <dbReference type="Proteomes" id="UP001501020"/>
    </source>
</evidence>
<dbReference type="Proteomes" id="UP001501020">
    <property type="component" value="Unassembled WGS sequence"/>
</dbReference>